<comment type="subcellular location">
    <subcellularLocation>
        <location evidence="1 9">Nucleus</location>
    </subcellularLocation>
</comment>
<comment type="similarity">
    <text evidence="2 9">Belongs to the Mediator complex subunit 16 family.</text>
</comment>
<comment type="subunit">
    <text evidence="9">Component of the Mediator complex.</text>
</comment>
<evidence type="ECO:0000256" key="8">
    <source>
        <dbReference type="ARBA" id="ARBA00032015"/>
    </source>
</evidence>
<dbReference type="InterPro" id="IPR021665">
    <property type="entry name" value="Mediator_Med16_N"/>
</dbReference>
<reference evidence="11 12" key="1">
    <citation type="journal article" date="2019" name="Environ. Microbiol.">
        <title>At the nexus of three kingdoms: the genome of the mycorrhizal fungus Gigaspora margarita provides insights into plant, endobacterial and fungal interactions.</title>
        <authorList>
            <person name="Venice F."/>
            <person name="Ghignone S."/>
            <person name="Salvioli di Fossalunga A."/>
            <person name="Amselem J."/>
            <person name="Novero M."/>
            <person name="Xianan X."/>
            <person name="Sedzielewska Toro K."/>
            <person name="Morin E."/>
            <person name="Lipzen A."/>
            <person name="Grigoriev I.V."/>
            <person name="Henrissat B."/>
            <person name="Martin F.M."/>
            <person name="Bonfante P."/>
        </authorList>
    </citation>
    <scope>NUCLEOTIDE SEQUENCE [LARGE SCALE GENOMIC DNA]</scope>
    <source>
        <strain evidence="11 12">BEG34</strain>
    </source>
</reference>
<protein>
    <recommendedName>
        <fullName evidence="3 9">Mediator of RNA polymerase II transcription subunit 16</fullName>
    </recommendedName>
    <alternativeName>
        <fullName evidence="8 9">Mediator complex subunit 16</fullName>
    </alternativeName>
</protein>
<evidence type="ECO:0000256" key="4">
    <source>
        <dbReference type="ARBA" id="ARBA00023015"/>
    </source>
</evidence>
<gene>
    <name evidence="9" type="primary">MED16</name>
    <name evidence="11" type="ORF">F8M41_005411</name>
</gene>
<comment type="caution">
    <text evidence="11">The sequence shown here is derived from an EMBL/GenBank/DDBJ whole genome shotgun (WGS) entry which is preliminary data.</text>
</comment>
<keyword evidence="7 9" id="KW-0539">Nucleus</keyword>
<evidence type="ECO:0000256" key="7">
    <source>
        <dbReference type="ARBA" id="ARBA00023242"/>
    </source>
</evidence>
<dbReference type="EMBL" id="WTPW01001510">
    <property type="protein sequence ID" value="KAF0431400.1"/>
    <property type="molecule type" value="Genomic_DNA"/>
</dbReference>
<evidence type="ECO:0000256" key="9">
    <source>
        <dbReference type="RuleBase" id="RU364149"/>
    </source>
</evidence>
<dbReference type="InterPro" id="IPR048338">
    <property type="entry name" value="Mediator_Med16"/>
</dbReference>
<dbReference type="AlphaFoldDB" id="A0A8H4A4P0"/>
<keyword evidence="4 9" id="KW-0805">Transcription regulation</keyword>
<evidence type="ECO:0000256" key="5">
    <source>
        <dbReference type="ARBA" id="ARBA00023159"/>
    </source>
</evidence>
<evidence type="ECO:0000313" key="12">
    <source>
        <dbReference type="Proteomes" id="UP000439903"/>
    </source>
</evidence>
<dbReference type="Gene3D" id="2.130.10.10">
    <property type="entry name" value="YVTN repeat-like/Quinoprotein amine dehydrogenase"/>
    <property type="match status" value="1"/>
</dbReference>
<dbReference type="InterPro" id="IPR015943">
    <property type="entry name" value="WD40/YVTN_repeat-like_dom_sf"/>
</dbReference>
<dbReference type="GO" id="GO:0045893">
    <property type="term" value="P:positive regulation of DNA-templated transcription"/>
    <property type="evidence" value="ECO:0007669"/>
    <property type="project" value="TreeGrafter"/>
</dbReference>
<dbReference type="SUPFAM" id="SSF50978">
    <property type="entry name" value="WD40 repeat-like"/>
    <property type="match status" value="1"/>
</dbReference>
<feature type="domain" description="Mediator complex subunit Med16 N-terminal" evidence="10">
    <location>
        <begin position="186"/>
        <end position="417"/>
    </location>
</feature>
<dbReference type="Pfam" id="PF11635">
    <property type="entry name" value="Med16_N"/>
    <property type="match status" value="1"/>
</dbReference>
<sequence length="849" mass="96344">MVTDGLAAKTTAQEFAVEKLYHEICYKKTPRRIAWSPQNLIAWSPINNDAFDTRHQGSVPSIGIFNPCRLPSEDGSAGSTWSFTEKTNFFPLNDIEKHHRHGDEITDLVWNQTGSALASIDQRGKISLWMMDNFVNQWKCIFDVDLSGSIVEFSWLDYVRVYSRVSGTPMYKRGTFKGPRNQFGELAFLTVTSDGKVSVCYQDGKRIFSKISAELPFISGRISRISHADLILNKDGHYILAIHCPEYCQKIVMFYEISVDMLKLHINCQPIADVHLTAHINDSSFTIDRARAPIIHLKLLSDSHDNLIKLIVVTADKTDNDDGNKIFNSDVIMWELKASSTSSEVEFSNLSLRDDDHSKEIHFVAGTHLPGQLVTNIWVHNGELFIGLSNGQMQFHNCTTLQLLPHVGQSMIKLFKNDHFPTYSTWISHNGHNGQDASSTNAITEFATSPNGTLLLCGRLSGKLDCFDMANINWTSSQINIDIMDLFQVAYACINQLTLSILNNTDHTDLENIVKKHSNIYISAISEQNDPLELILQKIFSNISSVFPNGFESTISSDFLIRLFGLQLSLLKSCGRDNITYLNTLCIMHLRALEITFRNSIISPRNNISSDEVSFVTDSLPSLVSLTSWILDFFAYLIRNIYLLYFTKSQGHVAANEKSHIVLLYHFISRSALKYLISHVGKFEKYITKLYTTNPGDPNIKKMHQSLQYSFEKWPLKLDLLELFINESSKVIEKALSDEKISNSQPNMYLIILRSVVSPQSLTGTLKEIEQIFKTSFNSVNKVKLYAYDTKWIESVSIDIVLKSRTIMDRACIRCGHYSAIRDVQNTRWAKSYTRSCVCGGLWIDIRNQ</sequence>
<dbReference type="PANTHER" id="PTHR13224:SF6">
    <property type="entry name" value="MEDIATOR OF RNA POLYMERASE II TRANSCRIPTION SUBUNIT 16"/>
    <property type="match status" value="1"/>
</dbReference>
<name>A0A8H4A4P0_GIGMA</name>
<evidence type="ECO:0000313" key="11">
    <source>
        <dbReference type="EMBL" id="KAF0431400.1"/>
    </source>
</evidence>
<keyword evidence="6 9" id="KW-0804">Transcription</keyword>
<proteinExistence type="inferred from homology"/>
<evidence type="ECO:0000256" key="3">
    <source>
        <dbReference type="ARBA" id="ARBA00019614"/>
    </source>
</evidence>
<organism evidence="11 12">
    <name type="scientific">Gigaspora margarita</name>
    <dbReference type="NCBI Taxonomy" id="4874"/>
    <lineage>
        <taxon>Eukaryota</taxon>
        <taxon>Fungi</taxon>
        <taxon>Fungi incertae sedis</taxon>
        <taxon>Mucoromycota</taxon>
        <taxon>Glomeromycotina</taxon>
        <taxon>Glomeromycetes</taxon>
        <taxon>Diversisporales</taxon>
        <taxon>Gigasporaceae</taxon>
        <taxon>Gigaspora</taxon>
    </lineage>
</organism>
<evidence type="ECO:0000256" key="1">
    <source>
        <dbReference type="ARBA" id="ARBA00004123"/>
    </source>
</evidence>
<dbReference type="Proteomes" id="UP000439903">
    <property type="component" value="Unassembled WGS sequence"/>
</dbReference>
<accession>A0A8H4A4P0</accession>
<dbReference type="OrthoDB" id="4139168at2759"/>
<dbReference type="GO" id="GO:0016592">
    <property type="term" value="C:mediator complex"/>
    <property type="evidence" value="ECO:0007669"/>
    <property type="project" value="InterPro"/>
</dbReference>
<dbReference type="InterPro" id="IPR036322">
    <property type="entry name" value="WD40_repeat_dom_sf"/>
</dbReference>
<keyword evidence="12" id="KW-1185">Reference proteome</keyword>
<keyword evidence="5 9" id="KW-0010">Activator</keyword>
<comment type="function">
    <text evidence="9">Component of the Mediator complex, a coactivator involved in the regulated transcription of nearly all RNA polymerase II-dependent genes. Mediator functions as a bridge to convey information from gene-specific regulatory proteins to the basal RNA polymerase II transcription machinery. Mediator is recruited to promoters by direct interactions with regulatory proteins and serves as a scaffold for the assembly of a functional preinitiation complex with RNA polymerase II and the general transcription factors.</text>
</comment>
<dbReference type="PANTHER" id="PTHR13224">
    <property type="entry name" value="THYROID HORMONE RECEPTOR-ASSOCIATED PROTEIN-RELATED"/>
    <property type="match status" value="1"/>
</dbReference>
<evidence type="ECO:0000256" key="6">
    <source>
        <dbReference type="ARBA" id="ARBA00023163"/>
    </source>
</evidence>
<evidence type="ECO:0000259" key="10">
    <source>
        <dbReference type="Pfam" id="PF11635"/>
    </source>
</evidence>
<evidence type="ECO:0000256" key="2">
    <source>
        <dbReference type="ARBA" id="ARBA00006543"/>
    </source>
</evidence>